<feature type="repeat" description="TPR" evidence="3">
    <location>
        <begin position="965"/>
        <end position="998"/>
    </location>
</feature>
<evidence type="ECO:0000313" key="4">
    <source>
        <dbReference type="EMBL" id="OMJ71155.1"/>
    </source>
</evidence>
<evidence type="ECO:0000256" key="1">
    <source>
        <dbReference type="ARBA" id="ARBA00022737"/>
    </source>
</evidence>
<dbReference type="OrthoDB" id="311289at2759"/>
<evidence type="ECO:0000256" key="3">
    <source>
        <dbReference type="PROSITE-ProRule" id="PRU00339"/>
    </source>
</evidence>
<dbReference type="SUPFAM" id="SSF48452">
    <property type="entry name" value="TPR-like"/>
    <property type="match status" value="2"/>
</dbReference>
<dbReference type="InterPro" id="IPR019734">
    <property type="entry name" value="TPR_rpt"/>
</dbReference>
<dbReference type="SUPFAM" id="SSF52540">
    <property type="entry name" value="P-loop containing nucleoside triphosphate hydrolases"/>
    <property type="match status" value="1"/>
</dbReference>
<sequence>MKASLETSLELTLEQRYAIRITCVDHIIKAYSKDLQNFREWSGPITGISINMITWLKERLNWATSRFSLNPKTLEVIFLKGLKGGGCGMMKGKTSTKNNQTSSNQDILNELKENQEKAIELANSISESMGEMTIEMNKVSTLGKLNPYNCFSPYSIAIKLLENFDAIQCWSQYEYSEERAAITLIARKFLMAFFIKKEEVKFLSKTEKNEIMAKFDRIIRIIELNQNKTPELCTLVEIQIMKNLLDKVNDTKKWWQTVLVKSKDILAVAMNFDIFNPTQNLRKSIEYFRKINNQIQGNFYRYAFQFEIIEKHVNIEVDLTDQFQDLLIKEFEKTNKMKWEEVHILLEFFENCAKQGWASEEFILSVLKSHIYKLSENIAWEIRGGVVNVLRSLGGHWNKEISQESKKIREAMRSNEKDVRVKKILNLSWKSVVKTVNENIANPSFLSNKKDSTDSIIGREDIIKEINSKLKVKNILTITGKGGIGKTSVSLKYSDDYKNDYQIIWVVNGDNIPLHLACLAIKLGIQNDNDTLETFKTKLSSKEFKQSMLLIFDDLEENNQLNEYYVRNENIKYLITSRSTGWEEYLELGPLSGTYSEDLLSLRLTEQNESEENVKALSQRIGGHALGLRQSIACIKTNKFTIKEYLEFIKDLSIDEVIIKTLESIIKKFTVEALNALGLLNYFQSQDIPEEVIKSILVKKYGVKEWLRVRSQLIGCYIVNKNIEGYWSVNRIIMDFMRGRDKGEMKNMLVQYYYENPIDCDNIYSDKNRVEKTKAIIIHARNFIKELQLNRIEEIAICLKIAEANFEIHMNFKEIEKLLEMVITNERQINEDRNKESIANIWRKVGNIYLKAHKYENSEEFYTKCLEIQKQHLPPLHLNQAKIYMSMGLLYNCKADYIKSQEFYIKCKEIREKVLPPLHHDLARIYMYMGFLYSDINDHMKSEEFYMKCLEIREKNMQPLHTDLAKIYMSMGLLYIDKENYTKSEEFYIKCLEIREKILHPLHPDLAKLYMNMGNLYNKKVDYIKSEKYYIKSLEIQVQILPPLHPDLAKLYMNIGILYCGKADYVKSQEFYTKSLKIREQILPQFHPDLATLYMNMGNLHNIRADYMKSEEFYMKCLVIREKILPPHHNDLVKLYMNMRILYENKGEFFKSEEFYIKSQEI</sequence>
<dbReference type="SMART" id="SM00028">
    <property type="entry name" value="TPR"/>
    <property type="match status" value="7"/>
</dbReference>
<dbReference type="Proteomes" id="UP000187209">
    <property type="component" value="Unassembled WGS sequence"/>
</dbReference>
<dbReference type="InterPro" id="IPR011990">
    <property type="entry name" value="TPR-like_helical_dom_sf"/>
</dbReference>
<dbReference type="PANTHER" id="PTHR45641:SF19">
    <property type="entry name" value="NEPHROCYSTIN-3"/>
    <property type="match status" value="1"/>
</dbReference>
<protein>
    <submittedName>
        <fullName evidence="4">Uncharacterized protein</fullName>
    </submittedName>
</protein>
<dbReference type="AlphaFoldDB" id="A0A1R2B396"/>
<organism evidence="4 5">
    <name type="scientific">Stentor coeruleus</name>
    <dbReference type="NCBI Taxonomy" id="5963"/>
    <lineage>
        <taxon>Eukaryota</taxon>
        <taxon>Sar</taxon>
        <taxon>Alveolata</taxon>
        <taxon>Ciliophora</taxon>
        <taxon>Postciliodesmatophora</taxon>
        <taxon>Heterotrichea</taxon>
        <taxon>Heterotrichida</taxon>
        <taxon>Stentoridae</taxon>
        <taxon>Stentor</taxon>
    </lineage>
</organism>
<feature type="repeat" description="TPR" evidence="3">
    <location>
        <begin position="839"/>
        <end position="872"/>
    </location>
</feature>
<dbReference type="InterPro" id="IPR027417">
    <property type="entry name" value="P-loop_NTPase"/>
</dbReference>
<keyword evidence="5" id="KW-1185">Reference proteome</keyword>
<evidence type="ECO:0000313" key="5">
    <source>
        <dbReference type="Proteomes" id="UP000187209"/>
    </source>
</evidence>
<dbReference type="Gene3D" id="3.40.50.300">
    <property type="entry name" value="P-loop containing nucleotide triphosphate hydrolases"/>
    <property type="match status" value="1"/>
</dbReference>
<name>A0A1R2B396_9CILI</name>
<reference evidence="4 5" key="1">
    <citation type="submission" date="2016-11" db="EMBL/GenBank/DDBJ databases">
        <title>The macronuclear genome of Stentor coeruleus: a giant cell with tiny introns.</title>
        <authorList>
            <person name="Slabodnick M."/>
            <person name="Ruby J.G."/>
            <person name="Reiff S.B."/>
            <person name="Swart E.C."/>
            <person name="Gosai S."/>
            <person name="Prabakaran S."/>
            <person name="Witkowska E."/>
            <person name="Larue G.E."/>
            <person name="Fisher S."/>
            <person name="Freeman R.M."/>
            <person name="Gunawardena J."/>
            <person name="Chu W."/>
            <person name="Stover N.A."/>
            <person name="Gregory B.D."/>
            <person name="Nowacki M."/>
            <person name="Derisi J."/>
            <person name="Roy S.W."/>
            <person name="Marshall W.F."/>
            <person name="Sood P."/>
        </authorList>
    </citation>
    <scope>NUCLEOTIDE SEQUENCE [LARGE SCALE GENOMIC DNA]</scope>
    <source>
        <strain evidence="4">WM001</strain>
    </source>
</reference>
<dbReference type="Gene3D" id="1.25.40.10">
    <property type="entry name" value="Tetratricopeptide repeat domain"/>
    <property type="match status" value="2"/>
</dbReference>
<evidence type="ECO:0000256" key="2">
    <source>
        <dbReference type="ARBA" id="ARBA00022803"/>
    </source>
</evidence>
<feature type="repeat" description="TPR" evidence="3">
    <location>
        <begin position="923"/>
        <end position="956"/>
    </location>
</feature>
<feature type="repeat" description="TPR" evidence="3">
    <location>
        <begin position="1049"/>
        <end position="1082"/>
    </location>
</feature>
<dbReference type="Pfam" id="PF13374">
    <property type="entry name" value="TPR_10"/>
    <property type="match status" value="1"/>
</dbReference>
<comment type="caution">
    <text evidence="4">The sequence shown here is derived from an EMBL/GenBank/DDBJ whole genome shotgun (WGS) entry which is preliminary data.</text>
</comment>
<keyword evidence="1" id="KW-0677">Repeat</keyword>
<accession>A0A1R2B396</accession>
<dbReference type="PANTHER" id="PTHR45641">
    <property type="entry name" value="TETRATRICOPEPTIDE REPEAT PROTEIN (AFU_ORTHOLOGUE AFUA_6G03870)"/>
    <property type="match status" value="1"/>
</dbReference>
<gene>
    <name evidence="4" type="ORF">SteCoe_30721</name>
</gene>
<dbReference type="PROSITE" id="PS50005">
    <property type="entry name" value="TPR"/>
    <property type="match status" value="4"/>
</dbReference>
<dbReference type="EMBL" id="MPUH01001018">
    <property type="protein sequence ID" value="OMJ71155.1"/>
    <property type="molecule type" value="Genomic_DNA"/>
</dbReference>
<proteinExistence type="predicted"/>
<keyword evidence="2 3" id="KW-0802">TPR repeat</keyword>
<dbReference type="Pfam" id="PF13181">
    <property type="entry name" value="TPR_8"/>
    <property type="match status" value="2"/>
</dbReference>
<dbReference type="Pfam" id="PF13424">
    <property type="entry name" value="TPR_12"/>
    <property type="match status" value="2"/>
</dbReference>